<feature type="repeat" description="WD" evidence="4">
    <location>
        <begin position="133"/>
        <end position="174"/>
    </location>
</feature>
<evidence type="ECO:0000256" key="1">
    <source>
        <dbReference type="ARBA" id="ARBA00009728"/>
    </source>
</evidence>
<evidence type="ECO:0000256" key="2">
    <source>
        <dbReference type="ARBA" id="ARBA00022574"/>
    </source>
</evidence>
<dbReference type="InterPro" id="IPR001680">
    <property type="entry name" value="WD40_rpt"/>
</dbReference>
<dbReference type="InterPro" id="IPR015943">
    <property type="entry name" value="WD40/YVTN_repeat-like_dom_sf"/>
</dbReference>
<keyword evidence="2 4" id="KW-0853">WD repeat</keyword>
<dbReference type="PROSITE" id="PS50082">
    <property type="entry name" value="WD_REPEATS_2"/>
    <property type="match status" value="1"/>
</dbReference>
<evidence type="ECO:0000313" key="5">
    <source>
        <dbReference type="EMBL" id="CAG5121691.1"/>
    </source>
</evidence>
<dbReference type="InterPro" id="IPR036322">
    <property type="entry name" value="WD40_repeat_dom_sf"/>
</dbReference>
<gene>
    <name evidence="5" type="ORF">CUNI_LOCUS7249</name>
</gene>
<proteinExistence type="inferred from homology"/>
<accession>A0A8S3Z3C9</accession>
<dbReference type="OrthoDB" id="273067at2759"/>
<keyword evidence="3" id="KW-0677">Repeat</keyword>
<comment type="similarity">
    <text evidence="1">Belongs to the WD repeat THOC6 family.</text>
</comment>
<dbReference type="EMBL" id="CAJHNH020001142">
    <property type="protein sequence ID" value="CAG5121691.1"/>
    <property type="molecule type" value="Genomic_DNA"/>
</dbReference>
<reference evidence="5" key="1">
    <citation type="submission" date="2021-04" db="EMBL/GenBank/DDBJ databases">
        <authorList>
            <consortium name="Molecular Ecology Group"/>
        </authorList>
    </citation>
    <scope>NUCLEOTIDE SEQUENCE</scope>
</reference>
<name>A0A8S3Z3C9_9EUPU</name>
<dbReference type="PROSITE" id="PS50294">
    <property type="entry name" value="WD_REPEATS_REGION"/>
    <property type="match status" value="1"/>
</dbReference>
<sequence>MLPKDSREALQYMLHTIVFDTSFSPCGRYLAAANKFGDVALFSLTAALAPDVRDEAKYPVFTFNVYKNGGVYSLTSTDTLLICAGEGDIQAYKWSDIISKNARVAWSLAIPKKGVFSHPEVNSCVVYEDNDSLTGHTDYIHSVALKDEGKGLISAAEDGTARIWDLRAKEAVHVVKPFEHEMCTRPHMGKWLQCLAMDEENYWLLLGGGPTLAAWHLKTLTPAVTFDTPGVAQNVTMFYEDKIFSAGSSNVLNHWSITGEHKMGVPVSPVSVYSIGINSASKSNKVMVVAGSCEKLDVCTNFGYRAFSLTFLPPLA</sequence>
<comment type="caution">
    <text evidence="5">The sequence shown here is derived from an EMBL/GenBank/DDBJ whole genome shotgun (WGS) entry which is preliminary data.</text>
</comment>
<evidence type="ECO:0000313" key="6">
    <source>
        <dbReference type="Proteomes" id="UP000678393"/>
    </source>
</evidence>
<dbReference type="PANTHER" id="PTHR44411">
    <property type="entry name" value="THO COMPLEX SUBUNIT 6 HOMOLOG"/>
    <property type="match status" value="1"/>
</dbReference>
<dbReference type="Pfam" id="PF00400">
    <property type="entry name" value="WD40"/>
    <property type="match status" value="1"/>
</dbReference>
<dbReference type="GO" id="GO:0000346">
    <property type="term" value="C:transcription export complex"/>
    <property type="evidence" value="ECO:0007669"/>
    <property type="project" value="TreeGrafter"/>
</dbReference>
<dbReference type="Gene3D" id="2.130.10.10">
    <property type="entry name" value="YVTN repeat-like/Quinoprotein amine dehydrogenase"/>
    <property type="match status" value="1"/>
</dbReference>
<dbReference type="PANTHER" id="PTHR44411:SF1">
    <property type="entry name" value="THO COMPLEX SUBUNIT 6 HOMOLOG"/>
    <property type="match status" value="1"/>
</dbReference>
<evidence type="ECO:0008006" key="7">
    <source>
        <dbReference type="Google" id="ProtNLM"/>
    </source>
</evidence>
<evidence type="ECO:0000256" key="4">
    <source>
        <dbReference type="PROSITE-ProRule" id="PRU00221"/>
    </source>
</evidence>
<dbReference type="InterPro" id="IPR019775">
    <property type="entry name" value="WD40_repeat_CS"/>
</dbReference>
<dbReference type="Proteomes" id="UP000678393">
    <property type="component" value="Unassembled WGS sequence"/>
</dbReference>
<dbReference type="PROSITE" id="PS00678">
    <property type="entry name" value="WD_REPEATS_1"/>
    <property type="match status" value="1"/>
</dbReference>
<dbReference type="GO" id="GO:0000347">
    <property type="term" value="C:THO complex"/>
    <property type="evidence" value="ECO:0007669"/>
    <property type="project" value="TreeGrafter"/>
</dbReference>
<dbReference type="InterPro" id="IPR042626">
    <property type="entry name" value="THOC6"/>
</dbReference>
<organism evidence="5 6">
    <name type="scientific">Candidula unifasciata</name>
    <dbReference type="NCBI Taxonomy" id="100452"/>
    <lineage>
        <taxon>Eukaryota</taxon>
        <taxon>Metazoa</taxon>
        <taxon>Spiralia</taxon>
        <taxon>Lophotrochozoa</taxon>
        <taxon>Mollusca</taxon>
        <taxon>Gastropoda</taxon>
        <taxon>Heterobranchia</taxon>
        <taxon>Euthyneura</taxon>
        <taxon>Panpulmonata</taxon>
        <taxon>Eupulmonata</taxon>
        <taxon>Stylommatophora</taxon>
        <taxon>Helicina</taxon>
        <taxon>Helicoidea</taxon>
        <taxon>Geomitridae</taxon>
        <taxon>Candidula</taxon>
    </lineage>
</organism>
<dbReference type="SUPFAM" id="SSF50978">
    <property type="entry name" value="WD40 repeat-like"/>
    <property type="match status" value="1"/>
</dbReference>
<keyword evidence="6" id="KW-1185">Reference proteome</keyword>
<evidence type="ECO:0000256" key="3">
    <source>
        <dbReference type="ARBA" id="ARBA00022737"/>
    </source>
</evidence>
<dbReference type="SMART" id="SM00320">
    <property type="entry name" value="WD40"/>
    <property type="match status" value="2"/>
</dbReference>
<protein>
    <recommendedName>
        <fullName evidence="7">THO complex subunit 6</fullName>
    </recommendedName>
</protein>
<dbReference type="GO" id="GO:0006406">
    <property type="term" value="P:mRNA export from nucleus"/>
    <property type="evidence" value="ECO:0007669"/>
    <property type="project" value="TreeGrafter"/>
</dbReference>
<dbReference type="AlphaFoldDB" id="A0A8S3Z3C9"/>